<proteinExistence type="predicted"/>
<keyword evidence="2" id="KW-1185">Reference proteome</keyword>
<reference evidence="2" key="1">
    <citation type="submission" date="2020-09" db="EMBL/GenBank/DDBJ databases">
        <title>Whole genome shotgun sequence of Streptomyces cinnamonensis NBRC 15873.</title>
        <authorList>
            <person name="Komaki H."/>
            <person name="Tamura T."/>
        </authorList>
    </citation>
    <scope>NUCLEOTIDE SEQUENCE [LARGE SCALE GENOMIC DNA]</scope>
    <source>
        <strain evidence="2">NBRC 15873</strain>
    </source>
</reference>
<evidence type="ECO:0000313" key="1">
    <source>
        <dbReference type="EMBL" id="GHI13143.1"/>
    </source>
</evidence>
<dbReference type="EMBL" id="BNDV01000008">
    <property type="protein sequence ID" value="GHI13143.1"/>
    <property type="molecule type" value="Genomic_DNA"/>
</dbReference>
<protein>
    <submittedName>
        <fullName evidence="1">Uncharacterized protein</fullName>
    </submittedName>
</protein>
<accession>A0ABQ3NK51</accession>
<comment type="caution">
    <text evidence="1">The sequence shown here is derived from an EMBL/GenBank/DDBJ whole genome shotgun (WGS) entry which is preliminary data.</text>
</comment>
<evidence type="ECO:0000313" key="2">
    <source>
        <dbReference type="Proteomes" id="UP000660554"/>
    </source>
</evidence>
<dbReference type="Proteomes" id="UP000660554">
    <property type="component" value="Unassembled WGS sequence"/>
</dbReference>
<organism evidence="1 2">
    <name type="scientific">Streptomyces virginiae</name>
    <name type="common">Streptomyces cinnamonensis</name>
    <dbReference type="NCBI Taxonomy" id="1961"/>
    <lineage>
        <taxon>Bacteria</taxon>
        <taxon>Bacillati</taxon>
        <taxon>Actinomycetota</taxon>
        <taxon>Actinomycetes</taxon>
        <taxon>Kitasatosporales</taxon>
        <taxon>Streptomycetaceae</taxon>
        <taxon>Streptomyces</taxon>
    </lineage>
</organism>
<name>A0ABQ3NK51_STRVG</name>
<gene>
    <name evidence="1" type="ORF">Scinn_26060</name>
</gene>
<sequence>MAAYVQPKGLAGAVKRERVAIWGAPGSARASLAAPSLKRNTRPVPLGASRQSSYFRGGTVGQGWPKAITK</sequence>